<keyword evidence="2" id="KW-0732">Signal</keyword>
<dbReference type="EMBL" id="JAAARO010000001">
    <property type="protein sequence ID" value="KAF5752828.1"/>
    <property type="molecule type" value="Genomic_DNA"/>
</dbReference>
<comment type="caution">
    <text evidence="3">The sequence shown here is derived from an EMBL/GenBank/DDBJ whole genome shotgun (WGS) entry which is preliminary data.</text>
</comment>
<feature type="transmembrane region" description="Helical" evidence="1">
    <location>
        <begin position="70"/>
        <end position="91"/>
    </location>
</feature>
<feature type="transmembrane region" description="Helical" evidence="1">
    <location>
        <begin position="458"/>
        <end position="479"/>
    </location>
</feature>
<feature type="signal peptide" evidence="2">
    <location>
        <begin position="1"/>
        <end position="24"/>
    </location>
</feature>
<keyword evidence="1" id="KW-1133">Transmembrane helix</keyword>
<feature type="transmembrane region" description="Helical" evidence="1">
    <location>
        <begin position="249"/>
        <end position="272"/>
    </location>
</feature>
<dbReference type="AlphaFoldDB" id="A0A7J7E2J8"/>
<dbReference type="FunCoup" id="A0A7J7E2J8">
    <property type="interactions" value="81"/>
</dbReference>
<dbReference type="InterPro" id="IPR040283">
    <property type="entry name" value="DDB_G0292058-like"/>
</dbReference>
<dbReference type="InParanoid" id="A0A7J7E2J8"/>
<dbReference type="Proteomes" id="UP000593562">
    <property type="component" value="Unassembled WGS sequence"/>
</dbReference>
<protein>
    <recommendedName>
        <fullName evidence="5">Transmembrane protein</fullName>
    </recommendedName>
</protein>
<feature type="transmembrane region" description="Helical" evidence="1">
    <location>
        <begin position="111"/>
        <end position="135"/>
    </location>
</feature>
<name>A0A7J7E2J8_TRIWF</name>
<proteinExistence type="predicted"/>
<feature type="transmembrane region" description="Helical" evidence="1">
    <location>
        <begin position="219"/>
        <end position="242"/>
    </location>
</feature>
<accession>A0A7J7E2J8</accession>
<organism evidence="3 4">
    <name type="scientific">Tripterygium wilfordii</name>
    <name type="common">Thunder God vine</name>
    <dbReference type="NCBI Taxonomy" id="458696"/>
    <lineage>
        <taxon>Eukaryota</taxon>
        <taxon>Viridiplantae</taxon>
        <taxon>Streptophyta</taxon>
        <taxon>Embryophyta</taxon>
        <taxon>Tracheophyta</taxon>
        <taxon>Spermatophyta</taxon>
        <taxon>Magnoliopsida</taxon>
        <taxon>eudicotyledons</taxon>
        <taxon>Gunneridae</taxon>
        <taxon>Pentapetalae</taxon>
        <taxon>rosids</taxon>
        <taxon>fabids</taxon>
        <taxon>Celastrales</taxon>
        <taxon>Celastraceae</taxon>
        <taxon>Tripterygium</taxon>
    </lineage>
</organism>
<keyword evidence="1" id="KW-0812">Transmembrane</keyword>
<keyword evidence="4" id="KW-1185">Reference proteome</keyword>
<evidence type="ECO:0000256" key="2">
    <source>
        <dbReference type="SAM" id="SignalP"/>
    </source>
</evidence>
<keyword evidence="1" id="KW-0472">Membrane</keyword>
<evidence type="ECO:0000313" key="4">
    <source>
        <dbReference type="Proteomes" id="UP000593562"/>
    </source>
</evidence>
<dbReference type="PANTHER" id="PTHR31414:SF19">
    <property type="entry name" value="TRANSMEMBRANE PROTEIN"/>
    <property type="match status" value="1"/>
</dbReference>
<evidence type="ECO:0000256" key="1">
    <source>
        <dbReference type="SAM" id="Phobius"/>
    </source>
</evidence>
<dbReference type="PANTHER" id="PTHR31414">
    <property type="entry name" value="TRANSMEMBRANE PROTEIN DDB_G0292058"/>
    <property type="match status" value="1"/>
</dbReference>
<evidence type="ECO:0000313" key="3">
    <source>
        <dbReference type="EMBL" id="KAF5752828.1"/>
    </source>
</evidence>
<reference evidence="3 4" key="1">
    <citation type="journal article" date="2020" name="Nat. Commun.">
        <title>Genome of Tripterygium wilfordii and identification of cytochrome P450 involved in triptolide biosynthesis.</title>
        <authorList>
            <person name="Tu L."/>
            <person name="Su P."/>
            <person name="Zhang Z."/>
            <person name="Gao L."/>
            <person name="Wang J."/>
            <person name="Hu T."/>
            <person name="Zhou J."/>
            <person name="Zhang Y."/>
            <person name="Zhao Y."/>
            <person name="Liu Y."/>
            <person name="Song Y."/>
            <person name="Tong Y."/>
            <person name="Lu Y."/>
            <person name="Yang J."/>
            <person name="Xu C."/>
            <person name="Jia M."/>
            <person name="Peters R.J."/>
            <person name="Huang L."/>
            <person name="Gao W."/>
        </authorList>
    </citation>
    <scope>NUCLEOTIDE SEQUENCE [LARGE SCALE GENOMIC DNA]</scope>
    <source>
        <strain evidence="4">cv. XIE 37</strain>
        <tissue evidence="3">Leaf</tissue>
    </source>
</reference>
<feature type="chain" id="PRO_5029584388" description="Transmembrane protein" evidence="2">
    <location>
        <begin position="25"/>
        <end position="499"/>
    </location>
</feature>
<sequence>MSKPNGAIAAPLIFLLVFISGFSSEFCVHGSPTQEHTFKRPDPLGHFKFYNGGFNVTNKHYWASLAFTGVHGYAIAAIWVICGLVFGILALKIQSRNDSSSSITDRFDGYYFSMFILVLVFTILAIGAISLVLAANQSSLARTNRLKKTILKAGKDAHGTIRKVIKVMREMENILLPYDRRTSVRLNITAHQLGKESKTIQHFNERIGHSMDQAIQTSYISHLVVVSVNLALIVTALVLFLLHWYPGFIIVILFCWIITTLCWVLTGFDFFLNTFARDTCATLENFESNPQNNSLTSIIPCMDSSYSDRVMAEIGGTIHYFIAKLNSKIIEVYSKLGLNKQSEDSLGFGTICDPFSGAPNYKYAPENHPKDCVPIGKLPDVLSSFTCYSNNSPEACRNNGKFLPQGSYELAWVYSQSVQDMLNIYPDLQSLSQCKIVKETFSDVVLHQCRPFKRSIRLLWGSMLSLSIIMVVLVLIWVAKAYQDRGRSFNRCSILPNQT</sequence>
<dbReference type="GO" id="GO:0016020">
    <property type="term" value="C:membrane"/>
    <property type="evidence" value="ECO:0007669"/>
    <property type="project" value="TreeGrafter"/>
</dbReference>
<evidence type="ECO:0008006" key="5">
    <source>
        <dbReference type="Google" id="ProtNLM"/>
    </source>
</evidence>
<gene>
    <name evidence="3" type="ORF">HS088_TW01G00746</name>
</gene>